<reference evidence="3" key="1">
    <citation type="submission" date="2021-05" db="EMBL/GenBank/DDBJ databases">
        <authorList>
            <person name="Pietrasiak N."/>
            <person name="Ward R."/>
            <person name="Stajich J.E."/>
            <person name="Kurbessoian T."/>
        </authorList>
    </citation>
    <scope>NUCLEOTIDE SEQUENCE</scope>
    <source>
        <strain evidence="3">CPER-KK1</strain>
    </source>
</reference>
<sequence length="114" mass="12943">MKRKLREAFFLAVKESKLSGKKLAELSGLSESQLSEFRNGKREITLGNFEQVVNSLPPDVYHRFCWQLTLTQMDQEELCELIAMAASQLKSKQVPGTKYSASEKEYEHQAATVS</sequence>
<dbReference type="GO" id="GO:0003677">
    <property type="term" value="F:DNA binding"/>
    <property type="evidence" value="ECO:0007669"/>
    <property type="project" value="InterPro"/>
</dbReference>
<feature type="domain" description="HTH cro/C1-type" evidence="2">
    <location>
        <begin position="14"/>
        <end position="53"/>
    </location>
</feature>
<gene>
    <name evidence="3" type="ORF">KME25_27335</name>
</gene>
<dbReference type="CDD" id="cd00093">
    <property type="entry name" value="HTH_XRE"/>
    <property type="match status" value="1"/>
</dbReference>
<dbReference type="InterPro" id="IPR010982">
    <property type="entry name" value="Lambda_DNA-bd_dom_sf"/>
</dbReference>
<reference evidence="3" key="2">
    <citation type="journal article" date="2022" name="Microbiol. Resour. Announc.">
        <title>Metagenome Sequencing to Explore Phylogenomics of Terrestrial Cyanobacteria.</title>
        <authorList>
            <person name="Ward R.D."/>
            <person name="Stajich J.E."/>
            <person name="Johansen J.R."/>
            <person name="Huntemann M."/>
            <person name="Clum A."/>
            <person name="Foster B."/>
            <person name="Foster B."/>
            <person name="Roux S."/>
            <person name="Palaniappan K."/>
            <person name="Varghese N."/>
            <person name="Mukherjee S."/>
            <person name="Reddy T.B.K."/>
            <person name="Daum C."/>
            <person name="Copeland A."/>
            <person name="Chen I.A."/>
            <person name="Ivanova N.N."/>
            <person name="Kyrpides N.C."/>
            <person name="Shapiro N."/>
            <person name="Eloe-Fadrosh E.A."/>
            <person name="Pietrasiak N."/>
        </authorList>
    </citation>
    <scope>NUCLEOTIDE SEQUENCE</scope>
    <source>
        <strain evidence="3">CPER-KK1</strain>
    </source>
</reference>
<evidence type="ECO:0000259" key="2">
    <source>
        <dbReference type="Pfam" id="PF01381"/>
    </source>
</evidence>
<evidence type="ECO:0000313" key="4">
    <source>
        <dbReference type="Proteomes" id="UP000753908"/>
    </source>
</evidence>
<dbReference type="AlphaFoldDB" id="A0A951PSM0"/>
<proteinExistence type="predicted"/>
<dbReference type="Gene3D" id="1.10.260.40">
    <property type="entry name" value="lambda repressor-like DNA-binding domains"/>
    <property type="match status" value="1"/>
</dbReference>
<evidence type="ECO:0000256" key="1">
    <source>
        <dbReference type="SAM" id="MobiDB-lite"/>
    </source>
</evidence>
<feature type="region of interest" description="Disordered" evidence="1">
    <location>
        <begin position="94"/>
        <end position="114"/>
    </location>
</feature>
<dbReference type="SUPFAM" id="SSF47413">
    <property type="entry name" value="lambda repressor-like DNA-binding domains"/>
    <property type="match status" value="1"/>
</dbReference>
<comment type="caution">
    <text evidence="3">The sequence shown here is derived from an EMBL/GenBank/DDBJ whole genome shotgun (WGS) entry which is preliminary data.</text>
</comment>
<protein>
    <submittedName>
        <fullName evidence="3">Helix-turn-helix domain-containing protein</fullName>
    </submittedName>
</protein>
<dbReference type="Pfam" id="PF01381">
    <property type="entry name" value="HTH_3"/>
    <property type="match status" value="1"/>
</dbReference>
<organism evidence="3 4">
    <name type="scientific">Symplocastrum torsivum CPER-KK1</name>
    <dbReference type="NCBI Taxonomy" id="450513"/>
    <lineage>
        <taxon>Bacteria</taxon>
        <taxon>Bacillati</taxon>
        <taxon>Cyanobacteriota</taxon>
        <taxon>Cyanophyceae</taxon>
        <taxon>Oscillatoriophycideae</taxon>
        <taxon>Oscillatoriales</taxon>
        <taxon>Microcoleaceae</taxon>
        <taxon>Symplocastrum</taxon>
    </lineage>
</organism>
<dbReference type="EMBL" id="JAHHIF010000055">
    <property type="protein sequence ID" value="MBW4548124.1"/>
    <property type="molecule type" value="Genomic_DNA"/>
</dbReference>
<name>A0A951PSM0_9CYAN</name>
<dbReference type="InterPro" id="IPR001387">
    <property type="entry name" value="Cro/C1-type_HTH"/>
</dbReference>
<accession>A0A951PSM0</accession>
<evidence type="ECO:0000313" key="3">
    <source>
        <dbReference type="EMBL" id="MBW4548124.1"/>
    </source>
</evidence>
<dbReference type="Proteomes" id="UP000753908">
    <property type="component" value="Unassembled WGS sequence"/>
</dbReference>